<dbReference type="EMBL" id="JAINVZ010000037">
    <property type="protein sequence ID" value="MBY8889188.1"/>
    <property type="molecule type" value="Genomic_DNA"/>
</dbReference>
<dbReference type="Pfam" id="PF06013">
    <property type="entry name" value="WXG100"/>
    <property type="match status" value="1"/>
</dbReference>
<keyword evidence="2" id="KW-1185">Reference proteome</keyword>
<evidence type="ECO:0000313" key="2">
    <source>
        <dbReference type="Proteomes" id="UP001198565"/>
    </source>
</evidence>
<gene>
    <name evidence="1" type="ORF">K7472_30725</name>
</gene>
<protein>
    <submittedName>
        <fullName evidence="1">WXG100 family type VII secretion target</fullName>
    </submittedName>
</protein>
<proteinExistence type="predicted"/>
<evidence type="ECO:0000313" key="1">
    <source>
        <dbReference type="EMBL" id="MBY8889188.1"/>
    </source>
</evidence>
<dbReference type="NCBIfam" id="TIGR03930">
    <property type="entry name" value="WXG100_ESAT6"/>
    <property type="match status" value="1"/>
</dbReference>
<dbReference type="RefSeq" id="WP_222982304.1">
    <property type="nucleotide sequence ID" value="NZ_JAINVZ010000037.1"/>
</dbReference>
<name>A0ABS7R1W2_9ACTN</name>
<sequence length="111" mass="12183">MAQQQRLTYAEIQSLETDIQTTTESMTKQVQNLANMIAQLQSDWKGLGGTAFVRAQEQLNDDHTALRKVLDGIREAVHDTKVGAQTNDEQVLQDLKSVNVGGRPTSGLSSL</sequence>
<comment type="caution">
    <text evidence="1">The sequence shown here is derived from an EMBL/GenBank/DDBJ whole genome shotgun (WGS) entry which is preliminary data.</text>
</comment>
<reference evidence="1 2" key="1">
    <citation type="submission" date="2021-08" db="EMBL/GenBank/DDBJ databases">
        <title>Streptomyces sp. PTM05 isolated from lichen.</title>
        <authorList>
            <person name="Somphong A."/>
            <person name="Phongsopitanun W."/>
            <person name="Tanasupawat S."/>
        </authorList>
    </citation>
    <scope>NUCLEOTIDE SEQUENCE [LARGE SCALE GENOMIC DNA]</scope>
    <source>
        <strain evidence="1 2">Ptm05</strain>
    </source>
</reference>
<dbReference type="Proteomes" id="UP001198565">
    <property type="component" value="Unassembled WGS sequence"/>
</dbReference>
<organism evidence="1 2">
    <name type="scientific">Streptantibioticus parmotrematis</name>
    <dbReference type="NCBI Taxonomy" id="2873249"/>
    <lineage>
        <taxon>Bacteria</taxon>
        <taxon>Bacillati</taxon>
        <taxon>Actinomycetota</taxon>
        <taxon>Actinomycetes</taxon>
        <taxon>Kitasatosporales</taxon>
        <taxon>Streptomycetaceae</taxon>
        <taxon>Streptantibioticus</taxon>
    </lineage>
</organism>
<accession>A0ABS7R1W2</accession>
<dbReference type="InterPro" id="IPR036689">
    <property type="entry name" value="ESAT-6-like_sf"/>
</dbReference>
<dbReference type="SUPFAM" id="SSF140453">
    <property type="entry name" value="EsxAB dimer-like"/>
    <property type="match status" value="1"/>
</dbReference>
<dbReference type="Gene3D" id="1.10.287.1060">
    <property type="entry name" value="ESAT-6-like"/>
    <property type="match status" value="1"/>
</dbReference>
<dbReference type="InterPro" id="IPR010310">
    <property type="entry name" value="T7SS_ESAT-6-like"/>
</dbReference>